<organism evidence="2 3">
    <name type="scientific">Hipposideros armiger</name>
    <name type="common">Great Himalayan leaf-nosed bat</name>
    <dbReference type="NCBI Taxonomy" id="186990"/>
    <lineage>
        <taxon>Eukaryota</taxon>
        <taxon>Metazoa</taxon>
        <taxon>Chordata</taxon>
        <taxon>Craniata</taxon>
        <taxon>Vertebrata</taxon>
        <taxon>Euteleostomi</taxon>
        <taxon>Mammalia</taxon>
        <taxon>Eutheria</taxon>
        <taxon>Laurasiatheria</taxon>
        <taxon>Chiroptera</taxon>
        <taxon>Yinpterochiroptera</taxon>
        <taxon>Rhinolophoidea</taxon>
        <taxon>Hipposideridae</taxon>
        <taxon>Hipposideros</taxon>
    </lineage>
</organism>
<proteinExistence type="predicted"/>
<dbReference type="PANTHER" id="PTHR36475:SF1">
    <property type="entry name" value="LEUCINE-RICH SINGLE-PASS MEMBRANE PROTEIN 1"/>
    <property type="match status" value="1"/>
</dbReference>
<protein>
    <submittedName>
        <fullName evidence="3">Leucine-rich single-pass membrane protein 1</fullName>
    </submittedName>
</protein>
<dbReference type="AlphaFoldDB" id="A0A8B7S9Y1"/>
<accession>A0A8B7S9Y1</accession>
<dbReference type="CTD" id="286006"/>
<evidence type="ECO:0000313" key="3">
    <source>
        <dbReference type="RefSeq" id="XP_019508580.1"/>
    </source>
</evidence>
<keyword evidence="2" id="KW-1185">Reference proteome</keyword>
<keyword evidence="1" id="KW-1133">Transmembrane helix</keyword>
<sequence length="109" mass="11694">MNRSPQDTGSHSIHGDRKLYAVDSINDLHKLNLCPAGSQHVFPLEEKIPAVGAHSGNGGYSLCFMALIAVLIVSLVLVSFVIFLIGKYPLTWFPPVCTCFVAGGLALLL</sequence>
<feature type="transmembrane region" description="Helical" evidence="1">
    <location>
        <begin position="62"/>
        <end position="85"/>
    </location>
</feature>
<evidence type="ECO:0000256" key="1">
    <source>
        <dbReference type="SAM" id="Phobius"/>
    </source>
</evidence>
<dbReference type="OrthoDB" id="9942858at2759"/>
<reference evidence="3" key="1">
    <citation type="submission" date="2025-08" db="UniProtKB">
        <authorList>
            <consortium name="RefSeq"/>
        </authorList>
    </citation>
    <scope>IDENTIFICATION</scope>
    <source>
        <tissue evidence="3">Muscle</tissue>
    </source>
</reference>
<dbReference type="KEGG" id="hai:109388371"/>
<dbReference type="InterPro" id="IPR028099">
    <property type="entry name" value="DUF4577"/>
</dbReference>
<dbReference type="RefSeq" id="XP_019508580.1">
    <property type="nucleotide sequence ID" value="XM_019653035.1"/>
</dbReference>
<keyword evidence="1" id="KW-0472">Membrane</keyword>
<gene>
    <name evidence="3" type="primary">LSMEM1</name>
</gene>
<evidence type="ECO:0000313" key="2">
    <source>
        <dbReference type="Proteomes" id="UP000694851"/>
    </source>
</evidence>
<name>A0A8B7S9Y1_HIPAR</name>
<dbReference type="Proteomes" id="UP000694851">
    <property type="component" value="Unplaced"/>
</dbReference>
<dbReference type="Pfam" id="PF15145">
    <property type="entry name" value="DUF4577"/>
    <property type="match status" value="1"/>
</dbReference>
<feature type="transmembrane region" description="Helical" evidence="1">
    <location>
        <begin position="91"/>
        <end position="108"/>
    </location>
</feature>
<dbReference type="PANTHER" id="PTHR36475">
    <property type="entry name" value="LEUCINE-RICH SINGLE-PASS MEMBRANE PROTEIN 1"/>
    <property type="match status" value="1"/>
</dbReference>
<keyword evidence="1" id="KW-0812">Transmembrane</keyword>
<dbReference type="GeneID" id="109388371"/>